<keyword evidence="8 16" id="KW-0812">Transmembrane</keyword>
<dbReference type="NCBIfam" id="TIGR01007">
    <property type="entry name" value="eps_fam"/>
    <property type="match status" value="1"/>
</dbReference>
<evidence type="ECO:0000256" key="3">
    <source>
        <dbReference type="ARBA" id="ARBA00008883"/>
    </source>
</evidence>
<feature type="domain" description="Tyrosine-protein kinase G-rich" evidence="19">
    <location>
        <begin position="441"/>
        <end position="508"/>
    </location>
</feature>
<dbReference type="SUPFAM" id="SSF52540">
    <property type="entry name" value="P-loop containing nucleoside triphosphate hydrolases"/>
    <property type="match status" value="1"/>
</dbReference>
<keyword evidence="12 16" id="KW-1133">Transmembrane helix</keyword>
<keyword evidence="21" id="KW-1185">Reference proteome</keyword>
<evidence type="ECO:0000259" key="17">
    <source>
        <dbReference type="Pfam" id="PF02706"/>
    </source>
</evidence>
<evidence type="ECO:0000256" key="14">
    <source>
        <dbReference type="ARBA" id="ARBA00023137"/>
    </source>
</evidence>
<evidence type="ECO:0000256" key="15">
    <source>
        <dbReference type="ARBA" id="ARBA00051245"/>
    </source>
</evidence>
<keyword evidence="6" id="KW-0997">Cell inner membrane</keyword>
<evidence type="ECO:0000256" key="2">
    <source>
        <dbReference type="ARBA" id="ARBA00007316"/>
    </source>
</evidence>
<dbReference type="InterPro" id="IPR050445">
    <property type="entry name" value="Bact_polysacc_biosynth/exp"/>
</dbReference>
<comment type="caution">
    <text evidence="20">The sequence shown here is derived from an EMBL/GenBank/DDBJ whole genome shotgun (WGS) entry which is preliminary data.</text>
</comment>
<evidence type="ECO:0000256" key="9">
    <source>
        <dbReference type="ARBA" id="ARBA00022741"/>
    </source>
</evidence>
<evidence type="ECO:0000256" key="10">
    <source>
        <dbReference type="ARBA" id="ARBA00022777"/>
    </source>
</evidence>
<dbReference type="Pfam" id="PF13614">
    <property type="entry name" value="AAA_31"/>
    <property type="match status" value="1"/>
</dbReference>
<dbReference type="InterPro" id="IPR005702">
    <property type="entry name" value="Wzc-like_C"/>
</dbReference>
<evidence type="ECO:0000256" key="11">
    <source>
        <dbReference type="ARBA" id="ARBA00022840"/>
    </source>
</evidence>
<protein>
    <recommendedName>
        <fullName evidence="4">non-specific protein-tyrosine kinase</fullName>
        <ecNumber evidence="4">2.7.10.2</ecNumber>
    </recommendedName>
</protein>
<evidence type="ECO:0000256" key="6">
    <source>
        <dbReference type="ARBA" id="ARBA00022519"/>
    </source>
</evidence>
<organism evidence="20 21">
    <name type="scientific">Neptunitalea lumnitzerae</name>
    <dbReference type="NCBI Taxonomy" id="2965509"/>
    <lineage>
        <taxon>Bacteria</taxon>
        <taxon>Pseudomonadati</taxon>
        <taxon>Bacteroidota</taxon>
        <taxon>Flavobacteriia</taxon>
        <taxon>Flavobacteriales</taxon>
        <taxon>Flavobacteriaceae</taxon>
        <taxon>Neptunitalea</taxon>
    </lineage>
</organism>
<feature type="transmembrane region" description="Helical" evidence="16">
    <location>
        <begin position="30"/>
        <end position="51"/>
    </location>
</feature>
<keyword evidence="13 16" id="KW-0472">Membrane</keyword>
<evidence type="ECO:0000256" key="1">
    <source>
        <dbReference type="ARBA" id="ARBA00004429"/>
    </source>
</evidence>
<comment type="subcellular location">
    <subcellularLocation>
        <location evidence="1">Cell inner membrane</location>
        <topology evidence="1">Multi-pass membrane protein</topology>
    </subcellularLocation>
</comment>
<dbReference type="InterPro" id="IPR003856">
    <property type="entry name" value="LPS_length_determ_N"/>
</dbReference>
<dbReference type="EC" id="2.7.10.2" evidence="4"/>
<keyword evidence="5" id="KW-1003">Cell membrane</keyword>
<dbReference type="RefSeq" id="WP_281764306.1">
    <property type="nucleotide sequence ID" value="NZ_BRVO01000001.1"/>
</dbReference>
<keyword evidence="7" id="KW-0808">Transferase</keyword>
<evidence type="ECO:0000256" key="12">
    <source>
        <dbReference type="ARBA" id="ARBA00022989"/>
    </source>
</evidence>
<evidence type="ECO:0000256" key="16">
    <source>
        <dbReference type="SAM" id="Phobius"/>
    </source>
</evidence>
<sequence>MKKNQDFSLSEVQDDTTIDIKEILFRYLSFWPWFVLSCMISLVCAFVYIYYTPNVYNSEAKIKVIDDSNEMEVAFDYRSLLGGSRINLDNEIAVLTSFRLLDRVVDSLDLDVRYRAEGKIKSAELFKAPFVVEKIEPENGGDVSGLFTINLKPDHFEITDVEDLVYKVPYTDNNVEGLPFTIDLLREVDNVEKYFETKYLVYLTTNKRAVLSLRGGLNVRPTTQESEILTLSLAGENPRRTEEILNTIVYEFNLDGVRDRQLVSKRTIDFIDSRFSGLVEELDSIEVEKEDYKKNSDLSFIEADVQATIEKRAALDDQYYTLQTQISLVKLLKDSLEEEPEFSLLPADIGIENPSVNTQVTEYNALVLNRQKLLDVGAGENNPEIKSLTFQLQTLRKNIIASLKVYREQLNVSLKQVKDIRGGAYGAFSNIPKKERVLREIVRQQNLKEALYLMLLQKREEAAISYAVTAPSIKVVDYAVTNDVPVSPKKKIILAIGLIFGLAVPFVIINVIFLLDNKVHDRVDVEKENPEIPVLAEIPFIPDDNKMFNTVDDRSVLAESFRILSTNVDYVLGNKNEDGTGKVVFVTSTIKGEGKTFAAINMSLAFASVNHKVLLIGADLRNPQLHKYFKVSKDHNRGLSAYLHSNDMDFDECVTKQIGISEYFDVCFSGIVPPNAPQLLTSARFAQFVEEAKQRYDYVIFDLAPTLLVTDTLIVSKYADETVYLVRAGYTEKKILKFSKDLNHRNKLNNMAYIINNVGEKKSYKYGYEYGYNYSYSYNYGYGYGYGNDVRQRKKPWYKRLFGIK</sequence>
<name>A0ABQ5MIB4_9FLAO</name>
<dbReference type="PANTHER" id="PTHR32309:SF13">
    <property type="entry name" value="FERRIC ENTEROBACTIN TRANSPORT PROTEIN FEPE"/>
    <property type="match status" value="1"/>
</dbReference>
<keyword evidence="9" id="KW-0547">Nucleotide-binding</keyword>
<evidence type="ECO:0000256" key="8">
    <source>
        <dbReference type="ARBA" id="ARBA00022692"/>
    </source>
</evidence>
<dbReference type="Pfam" id="PF02706">
    <property type="entry name" value="Wzz"/>
    <property type="match status" value="1"/>
</dbReference>
<dbReference type="InterPro" id="IPR025669">
    <property type="entry name" value="AAA_dom"/>
</dbReference>
<evidence type="ECO:0000256" key="4">
    <source>
        <dbReference type="ARBA" id="ARBA00011903"/>
    </source>
</evidence>
<dbReference type="Proteomes" id="UP001143543">
    <property type="component" value="Unassembled WGS sequence"/>
</dbReference>
<comment type="similarity">
    <text evidence="3">Belongs to the etk/wzc family.</text>
</comment>
<dbReference type="EMBL" id="BRVO01000001">
    <property type="protein sequence ID" value="GLB48672.1"/>
    <property type="molecule type" value="Genomic_DNA"/>
</dbReference>
<keyword evidence="14" id="KW-0829">Tyrosine-protein kinase</keyword>
<keyword evidence="10 20" id="KW-0418">Kinase</keyword>
<dbReference type="Pfam" id="PF13807">
    <property type="entry name" value="GNVR"/>
    <property type="match status" value="1"/>
</dbReference>
<feature type="transmembrane region" description="Helical" evidence="16">
    <location>
        <begin position="492"/>
        <end position="515"/>
    </location>
</feature>
<reference evidence="20" key="1">
    <citation type="submission" date="2022-07" db="EMBL/GenBank/DDBJ databases">
        <title>Taxonomy of Novel Oxalotrophic and Methylotrophic Bacteria.</title>
        <authorList>
            <person name="Sahin N."/>
            <person name="Tani A."/>
        </authorList>
    </citation>
    <scope>NUCLEOTIDE SEQUENCE</scope>
    <source>
        <strain evidence="20">Y10</strain>
    </source>
</reference>
<comment type="similarity">
    <text evidence="2">Belongs to the CpsD/CapB family.</text>
</comment>
<evidence type="ECO:0000259" key="18">
    <source>
        <dbReference type="Pfam" id="PF13614"/>
    </source>
</evidence>
<evidence type="ECO:0000256" key="13">
    <source>
        <dbReference type="ARBA" id="ARBA00023136"/>
    </source>
</evidence>
<dbReference type="InterPro" id="IPR027417">
    <property type="entry name" value="P-loop_NTPase"/>
</dbReference>
<evidence type="ECO:0000259" key="19">
    <source>
        <dbReference type="Pfam" id="PF13807"/>
    </source>
</evidence>
<accession>A0ABQ5MIB4</accession>
<evidence type="ECO:0000256" key="7">
    <source>
        <dbReference type="ARBA" id="ARBA00022679"/>
    </source>
</evidence>
<feature type="domain" description="AAA" evidence="18">
    <location>
        <begin position="583"/>
        <end position="711"/>
    </location>
</feature>
<dbReference type="GO" id="GO:0016301">
    <property type="term" value="F:kinase activity"/>
    <property type="evidence" value="ECO:0007669"/>
    <property type="project" value="UniProtKB-KW"/>
</dbReference>
<evidence type="ECO:0000256" key="5">
    <source>
        <dbReference type="ARBA" id="ARBA00022475"/>
    </source>
</evidence>
<keyword evidence="11" id="KW-0067">ATP-binding</keyword>
<evidence type="ECO:0000313" key="20">
    <source>
        <dbReference type="EMBL" id="GLB48672.1"/>
    </source>
</evidence>
<gene>
    <name evidence="20" type="ORF">Y10_10400</name>
</gene>
<dbReference type="InterPro" id="IPR032807">
    <property type="entry name" value="GNVR"/>
</dbReference>
<proteinExistence type="inferred from homology"/>
<dbReference type="PANTHER" id="PTHR32309">
    <property type="entry name" value="TYROSINE-PROTEIN KINASE"/>
    <property type="match status" value="1"/>
</dbReference>
<dbReference type="Gene3D" id="3.40.50.300">
    <property type="entry name" value="P-loop containing nucleotide triphosphate hydrolases"/>
    <property type="match status" value="1"/>
</dbReference>
<dbReference type="CDD" id="cd05387">
    <property type="entry name" value="BY-kinase"/>
    <property type="match status" value="1"/>
</dbReference>
<comment type="catalytic activity">
    <reaction evidence="15">
        <text>L-tyrosyl-[protein] + ATP = O-phospho-L-tyrosyl-[protein] + ADP + H(+)</text>
        <dbReference type="Rhea" id="RHEA:10596"/>
        <dbReference type="Rhea" id="RHEA-COMP:10136"/>
        <dbReference type="Rhea" id="RHEA-COMP:20101"/>
        <dbReference type="ChEBI" id="CHEBI:15378"/>
        <dbReference type="ChEBI" id="CHEBI:30616"/>
        <dbReference type="ChEBI" id="CHEBI:46858"/>
        <dbReference type="ChEBI" id="CHEBI:61978"/>
        <dbReference type="ChEBI" id="CHEBI:456216"/>
        <dbReference type="EC" id="2.7.10.2"/>
    </reaction>
</comment>
<evidence type="ECO:0000313" key="21">
    <source>
        <dbReference type="Proteomes" id="UP001143543"/>
    </source>
</evidence>
<feature type="domain" description="Polysaccharide chain length determinant N-terminal" evidence="17">
    <location>
        <begin position="17"/>
        <end position="108"/>
    </location>
</feature>